<evidence type="ECO:0000313" key="2">
    <source>
        <dbReference type="Proteomes" id="UP000078240"/>
    </source>
</evidence>
<dbReference type="EMBL" id="LSBH01000005">
    <property type="protein sequence ID" value="OAQ78831.1"/>
    <property type="molecule type" value="Genomic_DNA"/>
</dbReference>
<dbReference type="Proteomes" id="UP000078240">
    <property type="component" value="Unassembled WGS sequence"/>
</dbReference>
<gene>
    <name evidence="1" type="ORF">VFPBJ_06952</name>
</gene>
<proteinExistence type="predicted"/>
<protein>
    <submittedName>
        <fullName evidence="1">Uncharacterized protein</fullName>
    </submittedName>
</protein>
<sequence length="94" mass="10196">MMNVRQSIICCSHSAREVQRESVRASFPSSVAQRRRGMNRLVWCGLGANGGLSVIQKGPCTEKLAPTIMTPTEATVFITVWVGMRVGGGWTNGD</sequence>
<comment type="caution">
    <text evidence="1">The sequence shown here is derived from an EMBL/GenBank/DDBJ whole genome shotgun (WGS) entry which is preliminary data.</text>
</comment>
<accession>A0A179GNE6</accession>
<name>A0A179GNE6_PURLI</name>
<organism evidence="1 2">
    <name type="scientific">Purpureocillium lilacinum</name>
    <name type="common">Paecilomyces lilacinus</name>
    <dbReference type="NCBI Taxonomy" id="33203"/>
    <lineage>
        <taxon>Eukaryota</taxon>
        <taxon>Fungi</taxon>
        <taxon>Dikarya</taxon>
        <taxon>Ascomycota</taxon>
        <taxon>Pezizomycotina</taxon>
        <taxon>Sordariomycetes</taxon>
        <taxon>Hypocreomycetidae</taxon>
        <taxon>Hypocreales</taxon>
        <taxon>Ophiocordycipitaceae</taxon>
        <taxon>Purpureocillium</taxon>
    </lineage>
</organism>
<evidence type="ECO:0000313" key="1">
    <source>
        <dbReference type="EMBL" id="OAQ78831.1"/>
    </source>
</evidence>
<dbReference type="AlphaFoldDB" id="A0A179GNE6"/>
<reference evidence="1 2" key="1">
    <citation type="submission" date="2016-01" db="EMBL/GenBank/DDBJ databases">
        <title>Biosynthesis of antibiotic leucinostatins and their inhibition on Phytophthora in bio-control Purpureocillium lilacinum.</title>
        <authorList>
            <person name="Wang G."/>
            <person name="Liu Z."/>
            <person name="Lin R."/>
            <person name="Li E."/>
            <person name="Mao Z."/>
            <person name="Ling J."/>
            <person name="Yin W."/>
            <person name="Xie B."/>
        </authorList>
    </citation>
    <scope>NUCLEOTIDE SEQUENCE [LARGE SCALE GENOMIC DNA]</scope>
    <source>
        <strain evidence="1">PLBJ-1</strain>
    </source>
</reference>